<organism evidence="3 4">
    <name type="scientific">Geodia barretti</name>
    <name type="common">Barrett's horny sponge</name>
    <dbReference type="NCBI Taxonomy" id="519541"/>
    <lineage>
        <taxon>Eukaryota</taxon>
        <taxon>Metazoa</taxon>
        <taxon>Porifera</taxon>
        <taxon>Demospongiae</taxon>
        <taxon>Heteroscleromorpha</taxon>
        <taxon>Tetractinellida</taxon>
        <taxon>Astrophorina</taxon>
        <taxon>Geodiidae</taxon>
        <taxon>Geodia</taxon>
    </lineage>
</organism>
<feature type="region of interest" description="Disordered" evidence="1">
    <location>
        <begin position="367"/>
        <end position="568"/>
    </location>
</feature>
<dbReference type="PROSITE" id="PS50003">
    <property type="entry name" value="PH_DOMAIN"/>
    <property type="match status" value="1"/>
</dbReference>
<evidence type="ECO:0000313" key="3">
    <source>
        <dbReference type="EMBL" id="CAI8010236.1"/>
    </source>
</evidence>
<dbReference type="Proteomes" id="UP001174909">
    <property type="component" value="Unassembled WGS sequence"/>
</dbReference>
<feature type="region of interest" description="Disordered" evidence="1">
    <location>
        <begin position="109"/>
        <end position="137"/>
    </location>
</feature>
<feature type="compositionally biased region" description="Basic and acidic residues" evidence="1">
    <location>
        <begin position="242"/>
        <end position="256"/>
    </location>
</feature>
<feature type="compositionally biased region" description="Basic and acidic residues" evidence="1">
    <location>
        <begin position="212"/>
        <end position="230"/>
    </location>
</feature>
<feature type="region of interest" description="Disordered" evidence="1">
    <location>
        <begin position="585"/>
        <end position="610"/>
    </location>
</feature>
<sequence>MELCQYYLVAWCGQVRHLAILGEFSCSNFLCMHCGVMPFGPSTVLRLGDITEVKELDVEESTYPFEVYFKGSNLPWILRTYSEAERREWKEALECKISIGDVSSPRMTAEKLQAEVEEQSQSLGANEKQEDTDNSFQTKLESAASGHTENDRMLAKQLDEAEASEEDMSEHIYVELPETTTPTVKVIPPSPKPRKTGNESPSPKPRQTGNESTRELPIKEGFLSEKREFLAESPTPPHHKKSDKESELPVRRHPEQILKSSLSAPQEDDADSHLYEPVDWTKHAEGKEAAFLPRPRGMKSNASVPQLAQRETHSEENIYESPFLGPDTQPSGLSFHPASDRRATGYQHDNEAEEDVYVYIPEVSLALPQPPAVTIEPPSPRPRRRTEPTDELKYLSVKTRLPPEERQVQPNQPKGRRGSPANQRKTTPRAHPRLTQVKSVPIDQHMYEPVNTMQPEGLQILPKEAPSATITLPDTPPHPPKKALYLNLPPARKSSESSKVAPPVSPKPRLPRPPSPVMSQRQTLSPTKEYAPNPKPRQRNQPPSPVLQSPAEKRLPVTSTELLHSVPGTGDRVYEVVDPELVAEPLPAPLQRQPPIPPQRKKKFTCELAN</sequence>
<dbReference type="EMBL" id="CASHTH010001023">
    <property type="protein sequence ID" value="CAI8010236.1"/>
    <property type="molecule type" value="Genomic_DNA"/>
</dbReference>
<proteinExistence type="predicted"/>
<keyword evidence="4" id="KW-1185">Reference proteome</keyword>
<feature type="compositionally biased region" description="Basic and acidic residues" evidence="1">
    <location>
        <begin position="271"/>
        <end position="288"/>
    </location>
</feature>
<dbReference type="AlphaFoldDB" id="A0AA35RH52"/>
<evidence type="ECO:0000313" key="4">
    <source>
        <dbReference type="Proteomes" id="UP001174909"/>
    </source>
</evidence>
<protein>
    <recommendedName>
        <fullName evidence="2">PH domain-containing protein</fullName>
    </recommendedName>
</protein>
<gene>
    <name evidence="3" type="ORF">GBAR_LOCUS6759</name>
</gene>
<dbReference type="CDD" id="cd00821">
    <property type="entry name" value="PH"/>
    <property type="match status" value="1"/>
</dbReference>
<feature type="compositionally biased region" description="Pro residues" evidence="1">
    <location>
        <begin position="503"/>
        <end position="516"/>
    </location>
</feature>
<reference evidence="3" key="1">
    <citation type="submission" date="2023-03" db="EMBL/GenBank/DDBJ databases">
        <authorList>
            <person name="Steffen K."/>
            <person name="Cardenas P."/>
        </authorList>
    </citation>
    <scope>NUCLEOTIDE SEQUENCE</scope>
</reference>
<feature type="domain" description="PH" evidence="2">
    <location>
        <begin position="1"/>
        <end position="98"/>
    </location>
</feature>
<feature type="region of interest" description="Disordered" evidence="1">
    <location>
        <begin position="174"/>
        <end position="350"/>
    </location>
</feature>
<accession>A0AA35RH52</accession>
<dbReference type="InterPro" id="IPR001849">
    <property type="entry name" value="PH_domain"/>
</dbReference>
<feature type="compositionally biased region" description="Pro residues" evidence="1">
    <location>
        <begin position="586"/>
        <end position="598"/>
    </location>
</feature>
<name>A0AA35RH52_GEOBA</name>
<evidence type="ECO:0000256" key="1">
    <source>
        <dbReference type="SAM" id="MobiDB-lite"/>
    </source>
</evidence>
<feature type="compositionally biased region" description="Polar residues" evidence="1">
    <location>
        <begin position="198"/>
        <end position="211"/>
    </location>
</feature>
<comment type="caution">
    <text evidence="3">The sequence shown here is derived from an EMBL/GenBank/DDBJ whole genome shotgun (WGS) entry which is preliminary data.</text>
</comment>
<evidence type="ECO:0000259" key="2">
    <source>
        <dbReference type="PROSITE" id="PS50003"/>
    </source>
</evidence>